<reference evidence="5 6" key="1">
    <citation type="journal article" date="2021" name="BMC Biol.">
        <title>Horizontally acquired antibacterial genes associated with adaptive radiation of ladybird beetles.</title>
        <authorList>
            <person name="Li H.S."/>
            <person name="Tang X.F."/>
            <person name="Huang Y.H."/>
            <person name="Xu Z.Y."/>
            <person name="Chen M.L."/>
            <person name="Du X.Y."/>
            <person name="Qiu B.Y."/>
            <person name="Chen P.T."/>
            <person name="Zhang W."/>
            <person name="Slipinski A."/>
            <person name="Escalona H.E."/>
            <person name="Waterhouse R.M."/>
            <person name="Zwick A."/>
            <person name="Pang H."/>
        </authorList>
    </citation>
    <scope>NUCLEOTIDE SEQUENCE [LARGE SCALE GENOMIC DNA]</scope>
    <source>
        <strain evidence="5">SYSU2018</strain>
    </source>
</reference>
<dbReference type="InterPro" id="IPR012337">
    <property type="entry name" value="RNaseH-like_sf"/>
</dbReference>
<gene>
    <name evidence="5" type="ORF">HHI36_021970</name>
</gene>
<dbReference type="InterPro" id="IPR051274">
    <property type="entry name" value="3-5_Exoribonuclease"/>
</dbReference>
<dbReference type="Pfam" id="PF00929">
    <property type="entry name" value="RNase_T"/>
    <property type="match status" value="1"/>
</dbReference>
<dbReference type="SMART" id="SM00479">
    <property type="entry name" value="EXOIII"/>
    <property type="match status" value="1"/>
</dbReference>
<keyword evidence="2" id="KW-0378">Hydrolase</keyword>
<dbReference type="EMBL" id="JABFTP020000042">
    <property type="protein sequence ID" value="KAL3271487.1"/>
    <property type="molecule type" value="Genomic_DNA"/>
</dbReference>
<evidence type="ECO:0000259" key="4">
    <source>
        <dbReference type="SMART" id="SM00479"/>
    </source>
</evidence>
<dbReference type="CDD" id="cd06133">
    <property type="entry name" value="ERI-1_3'hExo_like"/>
    <property type="match status" value="1"/>
</dbReference>
<proteinExistence type="predicted"/>
<keyword evidence="1" id="KW-0540">Nuclease</keyword>
<keyword evidence="6" id="KW-1185">Reference proteome</keyword>
<name>A0ABD2MYS6_9CUCU</name>
<dbReference type="InterPro" id="IPR036397">
    <property type="entry name" value="RNaseH_sf"/>
</dbReference>
<keyword evidence="3" id="KW-0269">Exonuclease</keyword>
<accession>A0ABD2MYS6</accession>
<protein>
    <recommendedName>
        <fullName evidence="4">Exonuclease domain-containing protein</fullName>
    </recommendedName>
</protein>
<dbReference type="PANTHER" id="PTHR23044">
    <property type="entry name" value="3'-5' EXONUCLEASE ERI1-RELATED"/>
    <property type="match status" value="1"/>
</dbReference>
<sequence length="223" mass="25676">MAYSPTAELARQLDCIEVIDVTKANSQKKVTQHFDFLLVLDFEATCWSFPSGKGRNNEVIEFSVVLYDRILHGLTGINQAQVEEGVPLGTCLMLFTRWIGNHLKNLNISFPSDMMLPGKKKCVFVTWSSWDLGTCLLKECKRKNIYKQEFFSKWIDLRQIYMEHYYRRPKGLLGALEEVGLEFIGKQHSGLDDAKNTAYLARKLIQDGAYLKITNDINNKKKR</sequence>
<evidence type="ECO:0000256" key="2">
    <source>
        <dbReference type="ARBA" id="ARBA00022801"/>
    </source>
</evidence>
<feature type="domain" description="Exonuclease" evidence="4">
    <location>
        <begin position="36"/>
        <end position="210"/>
    </location>
</feature>
<evidence type="ECO:0000256" key="3">
    <source>
        <dbReference type="ARBA" id="ARBA00022839"/>
    </source>
</evidence>
<dbReference type="Proteomes" id="UP001516400">
    <property type="component" value="Unassembled WGS sequence"/>
</dbReference>
<comment type="caution">
    <text evidence="5">The sequence shown here is derived from an EMBL/GenBank/DDBJ whole genome shotgun (WGS) entry which is preliminary data.</text>
</comment>
<dbReference type="PANTHER" id="PTHR23044:SF61">
    <property type="entry name" value="3'-5' EXORIBONUCLEASE 1-RELATED"/>
    <property type="match status" value="1"/>
</dbReference>
<organism evidence="5 6">
    <name type="scientific">Cryptolaemus montrouzieri</name>
    <dbReference type="NCBI Taxonomy" id="559131"/>
    <lineage>
        <taxon>Eukaryota</taxon>
        <taxon>Metazoa</taxon>
        <taxon>Ecdysozoa</taxon>
        <taxon>Arthropoda</taxon>
        <taxon>Hexapoda</taxon>
        <taxon>Insecta</taxon>
        <taxon>Pterygota</taxon>
        <taxon>Neoptera</taxon>
        <taxon>Endopterygota</taxon>
        <taxon>Coleoptera</taxon>
        <taxon>Polyphaga</taxon>
        <taxon>Cucujiformia</taxon>
        <taxon>Coccinelloidea</taxon>
        <taxon>Coccinellidae</taxon>
        <taxon>Scymninae</taxon>
        <taxon>Scymnini</taxon>
        <taxon>Cryptolaemus</taxon>
    </lineage>
</organism>
<evidence type="ECO:0000313" key="5">
    <source>
        <dbReference type="EMBL" id="KAL3271487.1"/>
    </source>
</evidence>
<dbReference type="GO" id="GO:0004527">
    <property type="term" value="F:exonuclease activity"/>
    <property type="evidence" value="ECO:0007669"/>
    <property type="project" value="UniProtKB-KW"/>
</dbReference>
<evidence type="ECO:0000256" key="1">
    <source>
        <dbReference type="ARBA" id="ARBA00022722"/>
    </source>
</evidence>
<dbReference type="SUPFAM" id="SSF53098">
    <property type="entry name" value="Ribonuclease H-like"/>
    <property type="match status" value="1"/>
</dbReference>
<dbReference type="InterPro" id="IPR013520">
    <property type="entry name" value="Ribonucl_H"/>
</dbReference>
<dbReference type="InterPro" id="IPR047201">
    <property type="entry name" value="ERI-1_3'hExo-like"/>
</dbReference>
<dbReference type="AlphaFoldDB" id="A0ABD2MYS6"/>
<dbReference type="Gene3D" id="3.30.420.10">
    <property type="entry name" value="Ribonuclease H-like superfamily/Ribonuclease H"/>
    <property type="match status" value="1"/>
</dbReference>
<evidence type="ECO:0000313" key="6">
    <source>
        <dbReference type="Proteomes" id="UP001516400"/>
    </source>
</evidence>